<dbReference type="EMBL" id="CP073347">
    <property type="protein sequence ID" value="UTW12745.1"/>
    <property type="molecule type" value="Genomic_DNA"/>
</dbReference>
<name>A0ABY5HKC1_9GAMM</name>
<accession>A0ABY5HKC1</accession>
<keyword evidence="3" id="KW-1185">Reference proteome</keyword>
<dbReference type="Pfam" id="PF13618">
    <property type="entry name" value="Gluconate_2-dh3"/>
    <property type="match status" value="1"/>
</dbReference>
<keyword evidence="1" id="KW-0732">Signal</keyword>
<protein>
    <submittedName>
        <fullName evidence="2">Gluconate 2-dehydrogenase subunit 3 family protein</fullName>
    </submittedName>
</protein>
<dbReference type="InterPro" id="IPR027056">
    <property type="entry name" value="Gluconate_2DH_su3"/>
</dbReference>
<dbReference type="PROSITE" id="PS51318">
    <property type="entry name" value="TAT"/>
    <property type="match status" value="1"/>
</dbReference>
<gene>
    <name evidence="2" type="ORF">KDW95_03430</name>
</gene>
<proteinExistence type="predicted"/>
<dbReference type="InterPro" id="IPR006311">
    <property type="entry name" value="TAT_signal"/>
</dbReference>
<dbReference type="NCBIfam" id="TIGR01409">
    <property type="entry name" value="TAT_signal_seq"/>
    <property type="match status" value="1"/>
</dbReference>
<dbReference type="InterPro" id="IPR019546">
    <property type="entry name" value="TAT_signal_bac_arc"/>
</dbReference>
<sequence length="186" mass="20455">MNKNKTADTRATAGANLGRRRFLARSTAAAVGVGALGGTLLSPAAWAAKAVGDHASATLLRMARDIYPHDRLEDKYYAQVMTPLAEKAETDADLKALLKEGVAALDAQAQQHFGKPYLDIAAETDRVTLLKAQQDTPFFQKIRGDLMMGIYNNPELWPRFGYGGSSWEQGGYRYRGYEKNDWIEGV</sequence>
<dbReference type="Proteomes" id="UP001058461">
    <property type="component" value="Chromosome"/>
</dbReference>
<dbReference type="RefSeq" id="WP_255854867.1">
    <property type="nucleotide sequence ID" value="NZ_CP073347.1"/>
</dbReference>
<organism evidence="2 3">
    <name type="scientific">Marinobacterium rhizophilum</name>
    <dbReference type="NCBI Taxonomy" id="420402"/>
    <lineage>
        <taxon>Bacteria</taxon>
        <taxon>Pseudomonadati</taxon>
        <taxon>Pseudomonadota</taxon>
        <taxon>Gammaproteobacteria</taxon>
        <taxon>Oceanospirillales</taxon>
        <taxon>Oceanospirillaceae</taxon>
        <taxon>Marinobacterium</taxon>
    </lineage>
</organism>
<evidence type="ECO:0000256" key="1">
    <source>
        <dbReference type="ARBA" id="ARBA00022729"/>
    </source>
</evidence>
<evidence type="ECO:0000313" key="2">
    <source>
        <dbReference type="EMBL" id="UTW12745.1"/>
    </source>
</evidence>
<evidence type="ECO:0000313" key="3">
    <source>
        <dbReference type="Proteomes" id="UP001058461"/>
    </source>
</evidence>
<reference evidence="2" key="1">
    <citation type="submission" date="2021-04" db="EMBL/GenBank/DDBJ databases">
        <title>Oceanospirillales bacteria with DddD are important DMSP degraders in coastal seawater.</title>
        <authorList>
            <person name="Liu J."/>
        </authorList>
    </citation>
    <scope>NUCLEOTIDE SEQUENCE</scope>
    <source>
        <strain evidence="2">D13-1</strain>
    </source>
</reference>